<dbReference type="EMBL" id="CM008054">
    <property type="protein sequence ID" value="PVH32659.1"/>
    <property type="molecule type" value="Genomic_DNA"/>
</dbReference>
<keyword evidence="8 22" id="KW-0349">Heme</keyword>
<dbReference type="Gene3D" id="1.10.420.10">
    <property type="entry name" value="Peroxidase, domain 2"/>
    <property type="match status" value="1"/>
</dbReference>
<dbReference type="InterPro" id="IPR033905">
    <property type="entry name" value="Secretory_peroxidase"/>
</dbReference>
<evidence type="ECO:0000256" key="8">
    <source>
        <dbReference type="ARBA" id="ARBA00022617"/>
    </source>
</evidence>
<evidence type="ECO:0000256" key="9">
    <source>
        <dbReference type="ARBA" id="ARBA00022723"/>
    </source>
</evidence>
<evidence type="ECO:0000256" key="14">
    <source>
        <dbReference type="ARBA" id="ARBA00023157"/>
    </source>
</evidence>
<keyword evidence="15" id="KW-0325">Glycoprotein</keyword>
<feature type="binding site" description="axial binding residue" evidence="19">
    <location>
        <position position="194"/>
    </location>
    <ligand>
        <name>heme b</name>
        <dbReference type="ChEBI" id="CHEBI:60344"/>
    </ligand>
    <ligandPart>
        <name>Fe</name>
        <dbReference type="ChEBI" id="CHEBI:18248"/>
    </ligandPart>
</feature>
<comment type="cofactor">
    <cofactor evidence="19 22">
        <name>heme b</name>
        <dbReference type="ChEBI" id="CHEBI:60344"/>
    </cofactor>
    <text evidence="19 22">Binds 1 heme b (iron(II)-protoporphyrin IX) group per subunit.</text>
</comment>
<dbReference type="PRINTS" id="PR00458">
    <property type="entry name" value="PEROXIDASE"/>
</dbReference>
<dbReference type="SUPFAM" id="SSF48113">
    <property type="entry name" value="Heme-dependent peroxidases"/>
    <property type="match status" value="1"/>
</dbReference>
<sequence>MAASFRLAVAVTCALVLVTACQGLQVGYYKKSCPRVEHIVRDEVKKFVYKNAGIGAGLIRMLFHDCFVQGCDGSVLLDPTPANPQPEKLSPPNFPSLRGFEVIDAAKDAVEKACPGTVSCADIVAFAARDAAYFLSRFYVKIDMPAGRLDGRVSNASEALDFLPPPVFNITDLVGSFAAKGLDTEDMVVLSGAHTIGRSHCSSFVPDRLAAPSDINASFANLLRRRCPANPTPGNDPTVNQDFVTPNALDNQYYKNVLAHKVLFTSDAALLTTPATAKMVLDNANIPGWWEGKFKKAFVKMSQIEVKTGMQGEVRKNCRVVN</sequence>
<evidence type="ECO:0000256" key="11">
    <source>
        <dbReference type="ARBA" id="ARBA00022837"/>
    </source>
</evidence>
<keyword evidence="7 22" id="KW-0575">Peroxidase</keyword>
<dbReference type="PANTHER" id="PTHR31235">
    <property type="entry name" value="PEROXIDASE 25-RELATED"/>
    <property type="match status" value="1"/>
</dbReference>
<feature type="binding site" evidence="18">
    <location>
        <position position="164"/>
    </location>
    <ligand>
        <name>substrate</name>
    </ligand>
</feature>
<accession>A0A2T8I4R4</accession>
<keyword evidence="16 22" id="KW-0376">Hydrogen peroxide</keyword>
<feature type="binding site" evidence="19">
    <location>
        <position position="87"/>
    </location>
    <ligand>
        <name>Ca(2+)</name>
        <dbReference type="ChEBI" id="CHEBI:29108"/>
        <label>1</label>
    </ligand>
</feature>
<feature type="disulfide bond" evidence="21">
    <location>
        <begin position="66"/>
        <end position="71"/>
    </location>
</feature>
<dbReference type="FunFam" id="1.10.520.10:FF:000006">
    <property type="entry name" value="Peroxidase"/>
    <property type="match status" value="1"/>
</dbReference>
<evidence type="ECO:0000256" key="18">
    <source>
        <dbReference type="PIRSR" id="PIRSR600823-2"/>
    </source>
</evidence>
<comment type="function">
    <text evidence="2">Removal of H(2)O(2), oxidation of toxic reductants, biosynthesis and degradation of lignin, suberization, auxin catabolism, response to environmental stresses such as wounding, pathogen attack and oxidative stress. These functions might be dependent on each isozyme/isoform in each plant tissue.</text>
</comment>
<dbReference type="InterPro" id="IPR010255">
    <property type="entry name" value="Haem_peroxidase_sf"/>
</dbReference>
<dbReference type="GO" id="GO:0020037">
    <property type="term" value="F:heme binding"/>
    <property type="evidence" value="ECO:0007669"/>
    <property type="project" value="UniProtKB-UniRule"/>
</dbReference>
<evidence type="ECO:0000256" key="20">
    <source>
        <dbReference type="PIRSR" id="PIRSR600823-4"/>
    </source>
</evidence>
<feature type="binding site" evidence="19">
    <location>
        <position position="245"/>
    </location>
    <ligand>
        <name>Ca(2+)</name>
        <dbReference type="ChEBI" id="CHEBI:29108"/>
        <label>2</label>
    </ligand>
</feature>
<evidence type="ECO:0000256" key="1">
    <source>
        <dbReference type="ARBA" id="ARBA00000189"/>
    </source>
</evidence>
<comment type="catalytic activity">
    <reaction evidence="1 22">
        <text>2 a phenolic donor + H2O2 = 2 a phenolic radical donor + 2 H2O</text>
        <dbReference type="Rhea" id="RHEA:56136"/>
        <dbReference type="ChEBI" id="CHEBI:15377"/>
        <dbReference type="ChEBI" id="CHEBI:16240"/>
        <dbReference type="ChEBI" id="CHEBI:139520"/>
        <dbReference type="ChEBI" id="CHEBI:139521"/>
        <dbReference type="EC" id="1.11.1.7"/>
    </reaction>
</comment>
<dbReference type="CDD" id="cd00693">
    <property type="entry name" value="secretory_peroxidase"/>
    <property type="match status" value="1"/>
</dbReference>
<evidence type="ECO:0000256" key="17">
    <source>
        <dbReference type="PIRSR" id="PIRSR600823-1"/>
    </source>
</evidence>
<evidence type="ECO:0000313" key="24">
    <source>
        <dbReference type="EMBL" id="PVH32659.1"/>
    </source>
</evidence>
<feature type="disulfide bond" evidence="21">
    <location>
        <begin position="120"/>
        <end position="318"/>
    </location>
</feature>
<evidence type="ECO:0000256" key="12">
    <source>
        <dbReference type="ARBA" id="ARBA00023002"/>
    </source>
</evidence>
<keyword evidence="9 19" id="KW-0479">Metal-binding</keyword>
<dbReference type="PROSITE" id="PS00435">
    <property type="entry name" value="PEROXIDASE_1"/>
    <property type="match status" value="1"/>
</dbReference>
<dbReference type="Pfam" id="PF00141">
    <property type="entry name" value="peroxidase"/>
    <property type="match status" value="1"/>
</dbReference>
<feature type="binding site" evidence="19">
    <location>
        <position position="250"/>
    </location>
    <ligand>
        <name>Ca(2+)</name>
        <dbReference type="ChEBI" id="CHEBI:29108"/>
        <label>2</label>
    </ligand>
</feature>
<keyword evidence="6 22" id="KW-0964">Secreted</keyword>
<name>A0A2T8I4R4_9POAL</name>
<dbReference type="GO" id="GO:0006979">
    <property type="term" value="P:response to oxidative stress"/>
    <property type="evidence" value="ECO:0007669"/>
    <property type="project" value="UniProtKB-UniRule"/>
</dbReference>
<comment type="subcellular location">
    <subcellularLocation>
        <location evidence="3 22">Secreted</location>
    </subcellularLocation>
</comment>
<feature type="chain" id="PRO_5015374711" description="Peroxidase" evidence="22">
    <location>
        <begin position="24"/>
        <end position="322"/>
    </location>
</feature>
<evidence type="ECO:0000256" key="7">
    <source>
        <dbReference type="ARBA" id="ARBA00022559"/>
    </source>
</evidence>
<feature type="binding site" evidence="19">
    <location>
        <position position="72"/>
    </location>
    <ligand>
        <name>Ca(2+)</name>
        <dbReference type="ChEBI" id="CHEBI:29108"/>
        <label>1</label>
    </ligand>
</feature>
<feature type="active site" description="Proton acceptor" evidence="17">
    <location>
        <position position="64"/>
    </location>
</feature>
<feature type="binding site" evidence="19">
    <location>
        <position position="70"/>
    </location>
    <ligand>
        <name>Ca(2+)</name>
        <dbReference type="ChEBI" id="CHEBI:29108"/>
        <label>1</label>
    </ligand>
</feature>
<evidence type="ECO:0000256" key="3">
    <source>
        <dbReference type="ARBA" id="ARBA00004613"/>
    </source>
</evidence>
<dbReference type="Gramene" id="PVH32659">
    <property type="protein sequence ID" value="PVH32659"/>
    <property type="gene ID" value="PAHAL_9G453500"/>
</dbReference>
<dbReference type="AlphaFoldDB" id="A0A2T8I4R4"/>
<feature type="signal peptide" evidence="22">
    <location>
        <begin position="1"/>
        <end position="23"/>
    </location>
</feature>
<evidence type="ECO:0000256" key="6">
    <source>
        <dbReference type="ARBA" id="ARBA00022525"/>
    </source>
</evidence>
<feature type="binding site" evidence="19">
    <location>
        <position position="74"/>
    </location>
    <ligand>
        <name>Ca(2+)</name>
        <dbReference type="ChEBI" id="CHEBI:29108"/>
        <label>1</label>
    </ligand>
</feature>
<evidence type="ECO:0000256" key="15">
    <source>
        <dbReference type="ARBA" id="ARBA00023180"/>
    </source>
</evidence>
<evidence type="ECO:0000256" key="16">
    <source>
        <dbReference type="ARBA" id="ARBA00023324"/>
    </source>
</evidence>
<feature type="site" description="Transition state stabilizer" evidence="20">
    <location>
        <position position="60"/>
    </location>
</feature>
<evidence type="ECO:0000256" key="13">
    <source>
        <dbReference type="ARBA" id="ARBA00023004"/>
    </source>
</evidence>
<comment type="cofactor">
    <cofactor evidence="19 22">
        <name>Ca(2+)</name>
        <dbReference type="ChEBI" id="CHEBI:29108"/>
    </cofactor>
    <text evidence="19 22">Binds 2 calcium ions per subunit.</text>
</comment>
<evidence type="ECO:0000256" key="2">
    <source>
        <dbReference type="ARBA" id="ARBA00002322"/>
    </source>
</evidence>
<evidence type="ECO:0000256" key="22">
    <source>
        <dbReference type="RuleBase" id="RU362060"/>
    </source>
</evidence>
<dbReference type="GO" id="GO:0042744">
    <property type="term" value="P:hydrogen peroxide catabolic process"/>
    <property type="evidence" value="ECO:0007669"/>
    <property type="project" value="UniProtKB-KW"/>
</dbReference>
<keyword evidence="13 19" id="KW-0408">Iron</keyword>
<organism evidence="24">
    <name type="scientific">Panicum hallii</name>
    <dbReference type="NCBI Taxonomy" id="206008"/>
    <lineage>
        <taxon>Eukaryota</taxon>
        <taxon>Viridiplantae</taxon>
        <taxon>Streptophyta</taxon>
        <taxon>Embryophyta</taxon>
        <taxon>Tracheophyta</taxon>
        <taxon>Spermatophyta</taxon>
        <taxon>Magnoliopsida</taxon>
        <taxon>Liliopsida</taxon>
        <taxon>Poales</taxon>
        <taxon>Poaceae</taxon>
        <taxon>PACMAD clade</taxon>
        <taxon>Panicoideae</taxon>
        <taxon>Panicodae</taxon>
        <taxon>Paniceae</taxon>
        <taxon>Panicinae</taxon>
        <taxon>Panicum</taxon>
        <taxon>Panicum sect. Panicum</taxon>
    </lineage>
</organism>
<reference evidence="24" key="1">
    <citation type="submission" date="2018-04" db="EMBL/GenBank/DDBJ databases">
        <title>WGS assembly of Panicum hallii.</title>
        <authorList>
            <person name="Lovell J."/>
            <person name="Jenkins J."/>
            <person name="Lowry D."/>
            <person name="Mamidi S."/>
            <person name="Sreedasyam A."/>
            <person name="Weng X."/>
            <person name="Barry K."/>
            <person name="Bonette J."/>
            <person name="Campitelli B."/>
            <person name="Daum C."/>
            <person name="Gordon S."/>
            <person name="Gould B."/>
            <person name="Lipzen A."/>
            <person name="Macqueen A."/>
            <person name="Palacio-Mejia J."/>
            <person name="Plott C."/>
            <person name="Shakirov E."/>
            <person name="Shu S."/>
            <person name="Yoshinaga Y."/>
            <person name="Zane M."/>
            <person name="Rokhsar D."/>
            <person name="Grimwood J."/>
            <person name="Schmutz J."/>
            <person name="Juenger T."/>
        </authorList>
    </citation>
    <scope>NUCLEOTIDE SEQUENCE [LARGE SCALE GENOMIC DNA]</scope>
    <source>
        <strain evidence="24">FIL2</strain>
    </source>
</reference>
<dbReference type="EC" id="1.11.1.7" evidence="5 22"/>
<feature type="domain" description="Plant heme peroxidase family profile" evidence="23">
    <location>
        <begin position="23"/>
        <end position="322"/>
    </location>
</feature>
<comment type="similarity">
    <text evidence="22">Belongs to the peroxidase family. Classical plant (class III) peroxidase subfamily.</text>
</comment>
<feature type="disulfide bond" evidence="21">
    <location>
        <begin position="33"/>
        <end position="114"/>
    </location>
</feature>
<dbReference type="Gene3D" id="1.10.520.10">
    <property type="match status" value="1"/>
</dbReference>
<feature type="binding site" evidence="19">
    <location>
        <position position="195"/>
    </location>
    <ligand>
        <name>Ca(2+)</name>
        <dbReference type="ChEBI" id="CHEBI:29108"/>
        <label>2</label>
    </ligand>
</feature>
<dbReference type="PRINTS" id="PR00461">
    <property type="entry name" value="PLPEROXIDASE"/>
</dbReference>
<feature type="binding site" evidence="19">
    <location>
        <position position="65"/>
    </location>
    <ligand>
        <name>Ca(2+)</name>
        <dbReference type="ChEBI" id="CHEBI:29108"/>
        <label>1</label>
    </ligand>
</feature>
<keyword evidence="10 22" id="KW-0732">Signal</keyword>
<comment type="similarity">
    <text evidence="4">Belongs to the peroxidase family. Ascorbate peroxidase subfamily.</text>
</comment>
<evidence type="ECO:0000259" key="23">
    <source>
        <dbReference type="PROSITE" id="PS50873"/>
    </source>
</evidence>
<evidence type="ECO:0000256" key="5">
    <source>
        <dbReference type="ARBA" id="ARBA00012313"/>
    </source>
</evidence>
<gene>
    <name evidence="24" type="ORF">PAHAL_9G453500</name>
</gene>
<dbReference type="PROSITE" id="PS50873">
    <property type="entry name" value="PEROXIDASE_4"/>
    <property type="match status" value="1"/>
</dbReference>
<evidence type="ECO:0000256" key="21">
    <source>
        <dbReference type="PIRSR" id="PIRSR600823-5"/>
    </source>
</evidence>
<feature type="binding site" evidence="19">
    <location>
        <position position="68"/>
    </location>
    <ligand>
        <name>Ca(2+)</name>
        <dbReference type="ChEBI" id="CHEBI:29108"/>
        <label>1</label>
    </ligand>
</feature>
<dbReference type="GO" id="GO:0140825">
    <property type="term" value="F:lactoperoxidase activity"/>
    <property type="evidence" value="ECO:0007669"/>
    <property type="project" value="UniProtKB-EC"/>
</dbReference>
<dbReference type="Proteomes" id="UP000243499">
    <property type="component" value="Chromosome 9"/>
</dbReference>
<evidence type="ECO:0000256" key="4">
    <source>
        <dbReference type="ARBA" id="ARBA00006873"/>
    </source>
</evidence>
<keyword evidence="11 19" id="KW-0106">Calcium</keyword>
<dbReference type="GO" id="GO:0005576">
    <property type="term" value="C:extracellular region"/>
    <property type="evidence" value="ECO:0007669"/>
    <property type="project" value="UniProtKB-SubCell"/>
</dbReference>
<keyword evidence="14 21" id="KW-1015">Disulfide bond</keyword>
<feature type="binding site" evidence="19">
    <location>
        <position position="242"/>
    </location>
    <ligand>
        <name>Ca(2+)</name>
        <dbReference type="ChEBI" id="CHEBI:29108"/>
        <label>2</label>
    </ligand>
</feature>
<dbReference type="InterPro" id="IPR000823">
    <property type="entry name" value="Peroxidase_pln"/>
</dbReference>
<evidence type="ECO:0000256" key="19">
    <source>
        <dbReference type="PIRSR" id="PIRSR600823-3"/>
    </source>
</evidence>
<dbReference type="InterPro" id="IPR019794">
    <property type="entry name" value="Peroxidases_AS"/>
</dbReference>
<proteinExistence type="inferred from homology"/>
<dbReference type="FunFam" id="1.10.420.10:FF:000006">
    <property type="entry name" value="Peroxidase"/>
    <property type="match status" value="1"/>
</dbReference>
<dbReference type="PROSITE" id="PS51257">
    <property type="entry name" value="PROKAR_LIPOPROTEIN"/>
    <property type="match status" value="1"/>
</dbReference>
<dbReference type="InterPro" id="IPR019793">
    <property type="entry name" value="Peroxidases_heam-ligand_BS"/>
</dbReference>
<feature type="disulfide bond" evidence="21">
    <location>
        <begin position="201"/>
        <end position="227"/>
    </location>
</feature>
<evidence type="ECO:0000256" key="10">
    <source>
        <dbReference type="ARBA" id="ARBA00022729"/>
    </source>
</evidence>
<protein>
    <recommendedName>
        <fullName evidence="5 22">Peroxidase</fullName>
        <ecNumber evidence="5 22">1.11.1.7</ecNumber>
    </recommendedName>
</protein>
<keyword evidence="12 22" id="KW-0560">Oxidoreductase</keyword>
<dbReference type="InterPro" id="IPR002016">
    <property type="entry name" value="Haem_peroxidase"/>
</dbReference>
<dbReference type="PROSITE" id="PS00436">
    <property type="entry name" value="PEROXIDASE_2"/>
    <property type="match status" value="1"/>
</dbReference>
<dbReference type="GO" id="GO:0046872">
    <property type="term" value="F:metal ion binding"/>
    <property type="evidence" value="ECO:0007669"/>
    <property type="project" value="UniProtKB-UniRule"/>
</dbReference>